<dbReference type="RefSeq" id="WP_200341520.1">
    <property type="nucleotide sequence ID" value="NZ_NRRL01000041.1"/>
</dbReference>
<feature type="transmembrane region" description="Helical" evidence="6">
    <location>
        <begin position="40"/>
        <end position="66"/>
    </location>
</feature>
<comment type="subcellular location">
    <subcellularLocation>
        <location evidence="1">Cell membrane</location>
        <topology evidence="1">Multi-pass membrane protein</topology>
    </subcellularLocation>
</comment>
<proteinExistence type="predicted"/>
<dbReference type="InterPro" id="IPR001123">
    <property type="entry name" value="LeuE-type"/>
</dbReference>
<keyword evidence="5 6" id="KW-0472">Membrane</keyword>
<keyword evidence="3 6" id="KW-0812">Transmembrane</keyword>
<organism evidence="7 8">
    <name type="scientific">Rhodovibrio sodomensis</name>
    <dbReference type="NCBI Taxonomy" id="1088"/>
    <lineage>
        <taxon>Bacteria</taxon>
        <taxon>Pseudomonadati</taxon>
        <taxon>Pseudomonadota</taxon>
        <taxon>Alphaproteobacteria</taxon>
        <taxon>Rhodospirillales</taxon>
        <taxon>Rhodovibrionaceae</taxon>
        <taxon>Rhodovibrio</taxon>
    </lineage>
</organism>
<evidence type="ECO:0000256" key="1">
    <source>
        <dbReference type="ARBA" id="ARBA00004651"/>
    </source>
</evidence>
<accession>A0ABS1DFD9</accession>
<reference evidence="7 8" key="1">
    <citation type="journal article" date="2020" name="Microorganisms">
        <title>Osmotic Adaptation and Compatible Solute Biosynthesis of Phototrophic Bacteria as Revealed from Genome Analyses.</title>
        <authorList>
            <person name="Imhoff J.F."/>
            <person name="Rahn T."/>
            <person name="Kunzel S."/>
            <person name="Keller A."/>
            <person name="Neulinger S.C."/>
        </authorList>
    </citation>
    <scope>NUCLEOTIDE SEQUENCE [LARGE SCALE GENOMIC DNA]</scope>
    <source>
        <strain evidence="7 8">DSM 9895</strain>
    </source>
</reference>
<evidence type="ECO:0000256" key="2">
    <source>
        <dbReference type="ARBA" id="ARBA00022475"/>
    </source>
</evidence>
<name>A0ABS1DFD9_9PROT</name>
<gene>
    <name evidence="7" type="ORF">CKO28_14235</name>
</gene>
<keyword evidence="8" id="KW-1185">Reference proteome</keyword>
<evidence type="ECO:0000256" key="3">
    <source>
        <dbReference type="ARBA" id="ARBA00022692"/>
    </source>
</evidence>
<keyword evidence="4 6" id="KW-1133">Transmembrane helix</keyword>
<dbReference type="PANTHER" id="PTHR30086">
    <property type="entry name" value="ARGININE EXPORTER PROTEIN ARGO"/>
    <property type="match status" value="1"/>
</dbReference>
<feature type="transmembrane region" description="Helical" evidence="6">
    <location>
        <begin position="72"/>
        <end position="92"/>
    </location>
</feature>
<evidence type="ECO:0000313" key="7">
    <source>
        <dbReference type="EMBL" id="MBK1669192.1"/>
    </source>
</evidence>
<dbReference type="EMBL" id="NRRL01000041">
    <property type="protein sequence ID" value="MBK1669192.1"/>
    <property type="molecule type" value="Genomic_DNA"/>
</dbReference>
<dbReference type="Proteomes" id="UP001296873">
    <property type="component" value="Unassembled WGS sequence"/>
</dbReference>
<feature type="transmembrane region" description="Helical" evidence="6">
    <location>
        <begin position="6"/>
        <end position="28"/>
    </location>
</feature>
<evidence type="ECO:0000256" key="5">
    <source>
        <dbReference type="ARBA" id="ARBA00023136"/>
    </source>
</evidence>
<dbReference type="Pfam" id="PF01810">
    <property type="entry name" value="LysE"/>
    <property type="match status" value="1"/>
</dbReference>
<sequence>MPPSDLLLACLAAAAVFAYIPGPAMLYASARTLAGGRRAGLMAAAGIHLGGYVHVFAAALGLAALFHAVPTLYVAMKILGAAYLCWLGIGLLRQGDADMSAPTTTSAGSAQRAFTQSVLVETLNPKTAVFFLAFLPQFTDPAAASPLWGQLLVLGTAVNVMFSSADLFCVYGADAVQARLRRSSGAQRVLRWLGGGTLIGLGVKLVAQRGGPEG</sequence>
<comment type="caution">
    <text evidence="7">The sequence shown here is derived from an EMBL/GenBank/DDBJ whole genome shotgun (WGS) entry which is preliminary data.</text>
</comment>
<evidence type="ECO:0000313" key="8">
    <source>
        <dbReference type="Proteomes" id="UP001296873"/>
    </source>
</evidence>
<keyword evidence="2" id="KW-1003">Cell membrane</keyword>
<evidence type="ECO:0000256" key="6">
    <source>
        <dbReference type="SAM" id="Phobius"/>
    </source>
</evidence>
<dbReference type="PANTHER" id="PTHR30086:SF20">
    <property type="entry name" value="ARGININE EXPORTER PROTEIN ARGO-RELATED"/>
    <property type="match status" value="1"/>
</dbReference>
<protein>
    <submittedName>
        <fullName evidence="7">Amino acid transporter</fullName>
    </submittedName>
</protein>
<evidence type="ECO:0000256" key="4">
    <source>
        <dbReference type="ARBA" id="ARBA00022989"/>
    </source>
</evidence>
<dbReference type="PIRSF" id="PIRSF006324">
    <property type="entry name" value="LeuE"/>
    <property type="match status" value="1"/>
</dbReference>